<dbReference type="Pfam" id="PF16876">
    <property type="entry name" value="Lipin_mid"/>
    <property type="match status" value="1"/>
</dbReference>
<dbReference type="InterPro" id="IPR031315">
    <property type="entry name" value="LNS2/PITP"/>
</dbReference>
<evidence type="ECO:0000256" key="1">
    <source>
        <dbReference type="ARBA" id="ARBA00001946"/>
    </source>
</evidence>
<keyword evidence="4" id="KW-0378">Hydrolase</keyword>
<dbReference type="InterPro" id="IPR013209">
    <property type="entry name" value="LNS2"/>
</dbReference>
<dbReference type="AlphaFoldDB" id="A0AAW1N982"/>
<organism evidence="7 8">
    <name type="scientific">Saponaria officinalis</name>
    <name type="common">Common soapwort</name>
    <name type="synonym">Lychnis saponaria</name>
    <dbReference type="NCBI Taxonomy" id="3572"/>
    <lineage>
        <taxon>Eukaryota</taxon>
        <taxon>Viridiplantae</taxon>
        <taxon>Streptophyta</taxon>
        <taxon>Embryophyta</taxon>
        <taxon>Tracheophyta</taxon>
        <taxon>Spermatophyta</taxon>
        <taxon>Magnoliopsida</taxon>
        <taxon>eudicotyledons</taxon>
        <taxon>Gunneridae</taxon>
        <taxon>Pentapetalae</taxon>
        <taxon>Caryophyllales</taxon>
        <taxon>Caryophyllaceae</taxon>
        <taxon>Caryophylleae</taxon>
        <taxon>Saponaria</taxon>
    </lineage>
</organism>
<comment type="cofactor">
    <cofactor evidence="1">
        <name>Mg(2+)</name>
        <dbReference type="ChEBI" id="CHEBI:18420"/>
    </cofactor>
</comment>
<keyword evidence="8" id="KW-1185">Reference proteome</keyword>
<dbReference type="Pfam" id="PF04571">
    <property type="entry name" value="Lipin_N"/>
    <property type="match status" value="1"/>
</dbReference>
<dbReference type="SMART" id="SM00775">
    <property type="entry name" value="LNS2"/>
    <property type="match status" value="1"/>
</dbReference>
<dbReference type="EMBL" id="JBDFQZ010000001">
    <property type="protein sequence ID" value="KAK9756290.1"/>
    <property type="molecule type" value="Genomic_DNA"/>
</dbReference>
<evidence type="ECO:0000313" key="8">
    <source>
        <dbReference type="Proteomes" id="UP001443914"/>
    </source>
</evidence>
<dbReference type="EC" id="3.1.3.4" evidence="3"/>
<dbReference type="Pfam" id="PF08235">
    <property type="entry name" value="LNS2"/>
    <property type="match status" value="1"/>
</dbReference>
<protein>
    <recommendedName>
        <fullName evidence="3">phosphatidate phosphatase</fullName>
        <ecNumber evidence="3">3.1.3.4</ecNumber>
    </recommendedName>
</protein>
<dbReference type="Proteomes" id="UP001443914">
    <property type="component" value="Unassembled WGS sequence"/>
</dbReference>
<comment type="caution">
    <text evidence="7">The sequence shown here is derived from an EMBL/GenBank/DDBJ whole genome shotgun (WGS) entry which is preliminary data.</text>
</comment>
<evidence type="ECO:0000256" key="4">
    <source>
        <dbReference type="ARBA" id="ARBA00022801"/>
    </source>
</evidence>
<dbReference type="EMBL" id="JBDFQZ010000001">
    <property type="protein sequence ID" value="KAK9756291.1"/>
    <property type="molecule type" value="Genomic_DNA"/>
</dbReference>
<evidence type="ECO:0000259" key="6">
    <source>
        <dbReference type="SMART" id="SM00775"/>
    </source>
</evidence>
<dbReference type="InterPro" id="IPR036412">
    <property type="entry name" value="HAD-like_sf"/>
</dbReference>
<dbReference type="InterPro" id="IPR007651">
    <property type="entry name" value="Lipin_N"/>
</dbReference>
<dbReference type="SUPFAM" id="SSF56784">
    <property type="entry name" value="HAD-like"/>
    <property type="match status" value="1"/>
</dbReference>
<evidence type="ECO:0000313" key="7">
    <source>
        <dbReference type="EMBL" id="KAK9756291.1"/>
    </source>
</evidence>
<comment type="similarity">
    <text evidence="2">Belongs to the lipin family.</text>
</comment>
<evidence type="ECO:0000256" key="3">
    <source>
        <dbReference type="ARBA" id="ARBA00012638"/>
    </source>
</evidence>
<accession>A0AAW1N982</accession>
<gene>
    <name evidence="7" type="ORF">RND81_01G087300</name>
</gene>
<dbReference type="PANTHER" id="PTHR12181">
    <property type="entry name" value="LIPIN"/>
    <property type="match status" value="1"/>
</dbReference>
<reference evidence="7 8" key="1">
    <citation type="submission" date="2024-03" db="EMBL/GenBank/DDBJ databases">
        <title>WGS assembly of Saponaria officinalis var. Norfolk2.</title>
        <authorList>
            <person name="Jenkins J."/>
            <person name="Shu S."/>
            <person name="Grimwood J."/>
            <person name="Barry K."/>
            <person name="Goodstein D."/>
            <person name="Schmutz J."/>
            <person name="Leebens-Mack J."/>
            <person name="Osbourn A."/>
        </authorList>
    </citation>
    <scope>NUCLEOTIDE SEQUENCE [LARGE SCALE GENOMIC DNA]</scope>
    <source>
        <strain evidence="8">cv. Norfolk2</strain>
        <strain evidence="7">JIC</strain>
        <tissue evidence="7">Leaf</tissue>
    </source>
</reference>
<evidence type="ECO:0000256" key="5">
    <source>
        <dbReference type="SAM" id="MobiDB-lite"/>
    </source>
</evidence>
<dbReference type="InterPro" id="IPR026058">
    <property type="entry name" value="LIPIN"/>
</dbReference>
<feature type="region of interest" description="Disordered" evidence="5">
    <location>
        <begin position="402"/>
        <end position="426"/>
    </location>
</feature>
<sequence>MFAVGKLGSYISRGVYTVSGPFHPFGGAVDIVVVEQPDGTFKSSPWYVRFGKFQGVLKASEKVVSINVNGVDAGFNMCLDHKGEAFFLREVDAEEGDLEPYASSGDEMDVKADLWRVPKSKSCNFDANRSDLVSELESSKIVPPLNNSRRRRLFGLSFGRRSMKENGFQDGEDGSGVDRVSSMERAEMAADLLEVRWTTNLRVGARKLPPSKSAAEAVNHVTSENGLGKNEPFRDGDDSSKVCSSLLDYGTEKSDADIPTSTKPLNYVGIFSLKETCMKDDLSSNRVNNGNISEGKNTRHELSKVLKVDEQVSSSIGSDNQHDHCSLNSDPISLSPVSNKEISSAEVFKAPLSLDAENSIGNSAFQGNRNLTFSNDSEDEQFAFSDLDDQKVDKEVHVEVLSRDNNECPSQDSSERSEDEMTEGDTIHPTNKEILSKVSCPISISNLPIDIDGKPLSPFMESMPDLLFDGDGANCYFGPERLGHSLDSNLEAMKLVNDALVSSESNAAPHQIEHVQLETVSSQISEDIKKIISDPAVELSLCRHLLSEGMGYEAAAAAFDTEKINIDKFYSLGPEIVKNDKLVVRIGGLYFPWDAALPIASAIGSQEREKMLEPRGMIAVGQIDDTISEGATQKPMNSRSGFWWPFLFKRSNSMQGRSVDSEPASESPSVKVDNMDVAWAKPSKRKIRAKAPTSEHLASLKLKEGKNEVTFTFSTAMLGKQQVDARIFLWKWNTRVVISDVDGTITKSDVLGQFMPLMGMDWSQTGVTHLFSAIKENGYQLLFLSARSISQAYHTRQFLFNLKQDGKELPEGPVIISPDGLFPSLYREVIRRAPHEFKISCLEDIKVLFPPDHNPFYAGFGNRDTDEISYLRVGIPMGKIFIINPKGQIAVNRRVDTKSYTSLHSLVHDMFPPAPVSEQEDYNSWNFWRLPPPDVI</sequence>
<name>A0AAW1N982_SAPOF</name>
<evidence type="ECO:0000256" key="2">
    <source>
        <dbReference type="ARBA" id="ARBA00005476"/>
    </source>
</evidence>
<dbReference type="GO" id="GO:0008195">
    <property type="term" value="F:phosphatidate phosphatase activity"/>
    <property type="evidence" value="ECO:0007669"/>
    <property type="project" value="UniProtKB-EC"/>
</dbReference>
<feature type="domain" description="LNS2/PITP" evidence="6">
    <location>
        <begin position="736"/>
        <end position="892"/>
    </location>
</feature>
<proteinExistence type="inferred from homology"/>
<dbReference type="InterPro" id="IPR031703">
    <property type="entry name" value="Lipin_mid"/>
</dbReference>
<dbReference type="PANTHER" id="PTHR12181:SF12">
    <property type="entry name" value="PHOSPHATIDATE PHOSPHATASE"/>
    <property type="match status" value="1"/>
</dbReference>